<name>A0ABU3DDW3_9RHOB</name>
<keyword evidence="2" id="KW-0378">Hydrolase</keyword>
<dbReference type="Gene3D" id="3.60.10.10">
    <property type="entry name" value="Endonuclease/exonuclease/phosphatase"/>
    <property type="match status" value="1"/>
</dbReference>
<comment type="caution">
    <text evidence="2">The sequence shown here is derived from an EMBL/GenBank/DDBJ whole genome shotgun (WGS) entry which is preliminary data.</text>
</comment>
<dbReference type="InterPro" id="IPR036691">
    <property type="entry name" value="Endo/exonu/phosph_ase_sf"/>
</dbReference>
<evidence type="ECO:0000313" key="3">
    <source>
        <dbReference type="Proteomes" id="UP001265259"/>
    </source>
</evidence>
<dbReference type="PANTHER" id="PTHR14859">
    <property type="entry name" value="CALCOFLUOR WHITE HYPERSENSITIVE PROTEIN PRECURSOR"/>
    <property type="match status" value="1"/>
</dbReference>
<dbReference type="SUPFAM" id="SSF56219">
    <property type="entry name" value="DNase I-like"/>
    <property type="match status" value="1"/>
</dbReference>
<dbReference type="InterPro" id="IPR051916">
    <property type="entry name" value="GPI-anchor_lipid_remodeler"/>
</dbReference>
<keyword evidence="2" id="KW-0540">Nuclease</keyword>
<dbReference type="EMBL" id="JAVRHL010000001">
    <property type="protein sequence ID" value="MDT0681906.1"/>
    <property type="molecule type" value="Genomic_DNA"/>
</dbReference>
<gene>
    <name evidence="2" type="ORF">RM543_04350</name>
</gene>
<dbReference type="PANTHER" id="PTHR14859:SF15">
    <property type="entry name" value="ENDONUCLEASE_EXONUCLEASE_PHOSPHATASE DOMAIN-CONTAINING PROTEIN"/>
    <property type="match status" value="1"/>
</dbReference>
<keyword evidence="2" id="KW-0255">Endonuclease</keyword>
<accession>A0ABU3DDW3</accession>
<sequence>MSLPPPLPGKLRLASWNVRKCFGLDWRRDPERVARGIARLGADVVTLQEADWRLGPRHSAIPPHAIRELAGMEPLPAGKGTSLGHHGNAMLVRERVEVASVAPFDLMGIGRGGILAELSVREVPFRLVGTHFSLVRRTRLSQQVEIVKRLSALEPRPVAIMGDFNEFSRTAGFAPFRVSKFDVREVGNSFHTTYPWAPLDRFVLKGLHMIRGGVAKGPEFGRASDHLPIWADIAWPPG</sequence>
<evidence type="ECO:0000259" key="1">
    <source>
        <dbReference type="Pfam" id="PF03372"/>
    </source>
</evidence>
<protein>
    <submittedName>
        <fullName evidence="2">Endonuclease/exonuclease/phosphatase family protein</fullName>
    </submittedName>
</protein>
<dbReference type="Proteomes" id="UP001265259">
    <property type="component" value="Unassembled WGS sequence"/>
</dbReference>
<dbReference type="InterPro" id="IPR005135">
    <property type="entry name" value="Endo/exonuclease/phosphatase"/>
</dbReference>
<feature type="domain" description="Endonuclease/exonuclease/phosphatase" evidence="1">
    <location>
        <begin position="14"/>
        <end position="226"/>
    </location>
</feature>
<reference evidence="2 3" key="1">
    <citation type="submission" date="2023-09" db="EMBL/GenBank/DDBJ databases">
        <authorList>
            <person name="Rey-Velasco X."/>
        </authorList>
    </citation>
    <scope>NUCLEOTIDE SEQUENCE [LARGE SCALE GENOMIC DNA]</scope>
    <source>
        <strain evidence="2 3">F158</strain>
    </source>
</reference>
<dbReference type="RefSeq" id="WP_311689659.1">
    <property type="nucleotide sequence ID" value="NZ_JAVRHL010000001.1"/>
</dbReference>
<organism evidence="2 3">
    <name type="scientific">Tropicimonas omnivorans</name>
    <dbReference type="NCBI Taxonomy" id="3075590"/>
    <lineage>
        <taxon>Bacteria</taxon>
        <taxon>Pseudomonadati</taxon>
        <taxon>Pseudomonadota</taxon>
        <taxon>Alphaproteobacteria</taxon>
        <taxon>Rhodobacterales</taxon>
        <taxon>Roseobacteraceae</taxon>
        <taxon>Tropicimonas</taxon>
    </lineage>
</organism>
<dbReference type="GO" id="GO:0004519">
    <property type="term" value="F:endonuclease activity"/>
    <property type="evidence" value="ECO:0007669"/>
    <property type="project" value="UniProtKB-KW"/>
</dbReference>
<proteinExistence type="predicted"/>
<evidence type="ECO:0000313" key="2">
    <source>
        <dbReference type="EMBL" id="MDT0681906.1"/>
    </source>
</evidence>
<dbReference type="Pfam" id="PF03372">
    <property type="entry name" value="Exo_endo_phos"/>
    <property type="match status" value="1"/>
</dbReference>
<keyword evidence="3" id="KW-1185">Reference proteome</keyword>